<dbReference type="Pfam" id="PF12937">
    <property type="entry name" value="F-box-like"/>
    <property type="match status" value="1"/>
</dbReference>
<protein>
    <submittedName>
        <fullName evidence="2">F-box-like family protein</fullName>
    </submittedName>
</protein>
<name>A0A481ZBB9_9VIRU</name>
<dbReference type="Gene3D" id="1.20.1280.50">
    <property type="match status" value="1"/>
</dbReference>
<dbReference type="InterPro" id="IPR001810">
    <property type="entry name" value="F-box_dom"/>
</dbReference>
<evidence type="ECO:0000313" key="2">
    <source>
        <dbReference type="EMBL" id="QBK92755.1"/>
    </source>
</evidence>
<dbReference type="InterPro" id="IPR036047">
    <property type="entry name" value="F-box-like_dom_sf"/>
</dbReference>
<evidence type="ECO:0000259" key="1">
    <source>
        <dbReference type="PROSITE" id="PS50181"/>
    </source>
</evidence>
<gene>
    <name evidence="2" type="ORF">LCPAC401_03930</name>
</gene>
<organism evidence="2">
    <name type="scientific">Pithovirus LCPAC401</name>
    <dbReference type="NCBI Taxonomy" id="2506595"/>
    <lineage>
        <taxon>Viruses</taxon>
        <taxon>Pithoviruses</taxon>
    </lineage>
</organism>
<proteinExistence type="predicted"/>
<feature type="domain" description="F-box" evidence="1">
    <location>
        <begin position="15"/>
        <end position="61"/>
    </location>
</feature>
<dbReference type="PROSITE" id="PS50181">
    <property type="entry name" value="FBOX"/>
    <property type="match status" value="1"/>
</dbReference>
<dbReference type="EMBL" id="MK500582">
    <property type="protein sequence ID" value="QBK92755.1"/>
    <property type="molecule type" value="Genomic_DNA"/>
</dbReference>
<dbReference type="SUPFAM" id="SSF81383">
    <property type="entry name" value="F-box domain"/>
    <property type="match status" value="1"/>
</dbReference>
<sequence>MASINETLAKLNLGIRDLDNLSLAQLETVFKDLTVREISALCEVSRRFNSICSDESFWRNKVSDDYGIHRKCGDTWRKTARNMYKINMINLNTKWIDGRTYEEILDDALQNGADCIKGLPEKHLLPYANNDEEDAYFLRYSIGHNENAIQDFAHQTYNKTYSNEAINNILLINSDEINVIYTSVSAYEGINKHLPGKCYDFIHNTLSYEFLRKMIDPILYVMQFSSFPNSEIDHA</sequence>
<reference evidence="2" key="1">
    <citation type="journal article" date="2019" name="MBio">
        <title>Virus Genomes from Deep Sea Sediments Expand the Ocean Megavirome and Support Independent Origins of Viral Gigantism.</title>
        <authorList>
            <person name="Backstrom D."/>
            <person name="Yutin N."/>
            <person name="Jorgensen S.L."/>
            <person name="Dharamshi J."/>
            <person name="Homa F."/>
            <person name="Zaremba-Niedwiedzka K."/>
            <person name="Spang A."/>
            <person name="Wolf Y.I."/>
            <person name="Koonin E.V."/>
            <person name="Ettema T.J."/>
        </authorList>
    </citation>
    <scope>NUCLEOTIDE SEQUENCE</scope>
</reference>
<accession>A0A481ZBB9</accession>